<dbReference type="PROSITE" id="PS00598">
    <property type="entry name" value="CHROMO_1"/>
    <property type="match status" value="1"/>
</dbReference>
<keyword evidence="5" id="KW-1185">Reference proteome</keyword>
<dbReference type="InterPro" id="IPR000953">
    <property type="entry name" value="Chromo/chromo_shadow_dom"/>
</dbReference>
<evidence type="ECO:0000256" key="2">
    <source>
        <dbReference type="ARBA" id="ARBA00023242"/>
    </source>
</evidence>
<dbReference type="Pfam" id="PF00385">
    <property type="entry name" value="Chromo"/>
    <property type="match status" value="1"/>
</dbReference>
<name>A0A1J8Q014_9AGAM</name>
<dbReference type="InterPro" id="IPR023780">
    <property type="entry name" value="Chromo_domain"/>
</dbReference>
<feature type="domain" description="Chromo" evidence="3">
    <location>
        <begin position="1"/>
        <end position="39"/>
    </location>
</feature>
<organism evidence="4 5">
    <name type="scientific">Rhizopogon vesiculosus</name>
    <dbReference type="NCBI Taxonomy" id="180088"/>
    <lineage>
        <taxon>Eukaryota</taxon>
        <taxon>Fungi</taxon>
        <taxon>Dikarya</taxon>
        <taxon>Basidiomycota</taxon>
        <taxon>Agaricomycotina</taxon>
        <taxon>Agaricomycetes</taxon>
        <taxon>Agaricomycetidae</taxon>
        <taxon>Boletales</taxon>
        <taxon>Suillineae</taxon>
        <taxon>Rhizopogonaceae</taxon>
        <taxon>Rhizopogon</taxon>
    </lineage>
</organism>
<accession>A0A1J8Q014</accession>
<dbReference type="InterPro" id="IPR016197">
    <property type="entry name" value="Chromo-like_dom_sf"/>
</dbReference>
<sequence>MRWRQLQYLVKWKGYPLNEASWESEDKLKNAPKLVAKFHASNPDALRSKCIQGSIIPVIKSTKFLEWRQKNVRPSIIEDDHARERVMSRVPNTNHYSYLNIKSKSKRPCHVTKPCLPFTYIATQHQPITSSYITSSPIHSAHISPVASPINVLIDLP</sequence>
<dbReference type="STRING" id="180088.A0A1J8Q014"/>
<dbReference type="GO" id="GO:0005634">
    <property type="term" value="C:nucleus"/>
    <property type="evidence" value="ECO:0007669"/>
    <property type="project" value="UniProtKB-SubCell"/>
</dbReference>
<proteinExistence type="predicted"/>
<dbReference type="EMBL" id="LVVM01003455">
    <property type="protein sequence ID" value="OJA14886.1"/>
    <property type="molecule type" value="Genomic_DNA"/>
</dbReference>
<protein>
    <recommendedName>
        <fullName evidence="3">Chromo domain-containing protein</fullName>
    </recommendedName>
</protein>
<dbReference type="InterPro" id="IPR023779">
    <property type="entry name" value="Chromodomain_CS"/>
</dbReference>
<gene>
    <name evidence="4" type="ORF">AZE42_12643</name>
</gene>
<keyword evidence="2" id="KW-0539">Nucleus</keyword>
<dbReference type="GO" id="GO:0006338">
    <property type="term" value="P:chromatin remodeling"/>
    <property type="evidence" value="ECO:0007669"/>
    <property type="project" value="UniProtKB-ARBA"/>
</dbReference>
<comment type="caution">
    <text evidence="4">The sequence shown here is derived from an EMBL/GenBank/DDBJ whole genome shotgun (WGS) entry which is preliminary data.</text>
</comment>
<dbReference type="Gene3D" id="2.40.50.40">
    <property type="match status" value="1"/>
</dbReference>
<dbReference type="AlphaFoldDB" id="A0A1J8Q014"/>
<evidence type="ECO:0000313" key="5">
    <source>
        <dbReference type="Proteomes" id="UP000183567"/>
    </source>
</evidence>
<evidence type="ECO:0000313" key="4">
    <source>
        <dbReference type="EMBL" id="OJA14886.1"/>
    </source>
</evidence>
<dbReference type="PROSITE" id="PS50013">
    <property type="entry name" value="CHROMO_2"/>
    <property type="match status" value="1"/>
</dbReference>
<evidence type="ECO:0000259" key="3">
    <source>
        <dbReference type="PROSITE" id="PS50013"/>
    </source>
</evidence>
<dbReference type="SUPFAM" id="SSF54160">
    <property type="entry name" value="Chromo domain-like"/>
    <property type="match status" value="1"/>
</dbReference>
<comment type="subcellular location">
    <subcellularLocation>
        <location evidence="1">Nucleus</location>
    </subcellularLocation>
</comment>
<dbReference type="OrthoDB" id="2679407at2759"/>
<dbReference type="Proteomes" id="UP000183567">
    <property type="component" value="Unassembled WGS sequence"/>
</dbReference>
<reference evidence="4 5" key="1">
    <citation type="submission" date="2016-03" db="EMBL/GenBank/DDBJ databases">
        <title>Comparative genomics of the ectomycorrhizal sister species Rhizopogon vinicolor and Rhizopogon vesiculosus (Basidiomycota: Boletales) reveals a divergence of the mating type B locus.</title>
        <authorList>
            <person name="Mujic A.B."/>
            <person name="Kuo A."/>
            <person name="Tritt A."/>
            <person name="Lipzen A."/>
            <person name="Chen C."/>
            <person name="Johnson J."/>
            <person name="Sharma A."/>
            <person name="Barry K."/>
            <person name="Grigoriev I.V."/>
            <person name="Spatafora J.W."/>
        </authorList>
    </citation>
    <scope>NUCLEOTIDE SEQUENCE [LARGE SCALE GENOMIC DNA]</scope>
    <source>
        <strain evidence="4 5">AM-OR11-056</strain>
    </source>
</reference>
<evidence type="ECO:0000256" key="1">
    <source>
        <dbReference type="ARBA" id="ARBA00004123"/>
    </source>
</evidence>
<dbReference type="SMART" id="SM00298">
    <property type="entry name" value="CHROMO"/>
    <property type="match status" value="1"/>
</dbReference>